<proteinExistence type="predicted"/>
<dbReference type="Proteomes" id="UP001162031">
    <property type="component" value="Unassembled WGS sequence"/>
</dbReference>
<gene>
    <name evidence="2" type="ORF">HBR001_LOCUS888</name>
</gene>
<evidence type="ECO:0000256" key="1">
    <source>
        <dbReference type="SAM" id="MobiDB-lite"/>
    </source>
</evidence>
<sequence length="479" mass="52716">MDGGRGTRDVCGPPLSAVAHRLRTSMKDTARLLADFEHDLEARGDVDWRVYGKCCRQLVAFVATHMDTSRDFVEQMDHVIRASYVDTGAWTGLRSVGTEALWLRCAVESDGPLVPLGSSSPLHRRSTTGTRVAEDSAVAVTPLPGAIASAAGPRPTCSPHAGVAGPTASLVGSGGKRHSKTRRLIPRRGSKRVHYIVARSLYSAGKMDREEKDGRGEDRELESAEEAETEPEEEVEVLGELCENPRSGQRAGDDGLVQGRGSGDDRIVWPCAGANPSERSSAFVKRLRTAMELVDAGNCCPPPGMKCTQRCASIRAGMCRVHRIRRDGAGVCHNKACCVWRDIDSHFVRCRNTDCEFKNRIGLRQAMHDIQQNELKLKLTSDKLVAAKTMTSGSADAQHDDQSRTSSPSQSEETNIRKLEEECAKLEDTISLHRERERAFQFDLNALEIPPASCESDHMPIFHRHYAMKGPREYMQDLG</sequence>
<evidence type="ECO:0008006" key="4">
    <source>
        <dbReference type="Google" id="ProtNLM"/>
    </source>
</evidence>
<dbReference type="EMBL" id="CANTFL010000086">
    <property type="protein sequence ID" value="CAI5712655.1"/>
    <property type="molecule type" value="Genomic_DNA"/>
</dbReference>
<organism evidence="2 3">
    <name type="scientific">Hyaloperonospora brassicae</name>
    <name type="common">Brassica downy mildew</name>
    <name type="synonym">Peronospora brassicae</name>
    <dbReference type="NCBI Taxonomy" id="162125"/>
    <lineage>
        <taxon>Eukaryota</taxon>
        <taxon>Sar</taxon>
        <taxon>Stramenopiles</taxon>
        <taxon>Oomycota</taxon>
        <taxon>Peronosporomycetes</taxon>
        <taxon>Peronosporales</taxon>
        <taxon>Peronosporaceae</taxon>
        <taxon>Hyaloperonospora</taxon>
    </lineage>
</organism>
<protein>
    <recommendedName>
        <fullName evidence="4">TAZ-type domain-containing protein</fullName>
    </recommendedName>
</protein>
<evidence type="ECO:0000313" key="2">
    <source>
        <dbReference type="EMBL" id="CAI5712655.1"/>
    </source>
</evidence>
<feature type="region of interest" description="Disordered" evidence="1">
    <location>
        <begin position="206"/>
        <end position="236"/>
    </location>
</feature>
<feature type="region of interest" description="Disordered" evidence="1">
    <location>
        <begin position="390"/>
        <end position="416"/>
    </location>
</feature>
<feature type="region of interest" description="Disordered" evidence="1">
    <location>
        <begin position="150"/>
        <end position="185"/>
    </location>
</feature>
<keyword evidence="3" id="KW-1185">Reference proteome</keyword>
<feature type="compositionally biased region" description="Basic residues" evidence="1">
    <location>
        <begin position="175"/>
        <end position="185"/>
    </location>
</feature>
<name>A0AAV0T1U7_HYABA</name>
<comment type="caution">
    <text evidence="2">The sequence shown here is derived from an EMBL/GenBank/DDBJ whole genome shotgun (WGS) entry which is preliminary data.</text>
</comment>
<evidence type="ECO:0000313" key="3">
    <source>
        <dbReference type="Proteomes" id="UP001162031"/>
    </source>
</evidence>
<feature type="compositionally biased region" description="Basic and acidic residues" evidence="1">
    <location>
        <begin position="206"/>
        <end position="222"/>
    </location>
</feature>
<reference evidence="2" key="1">
    <citation type="submission" date="2022-12" db="EMBL/GenBank/DDBJ databases">
        <authorList>
            <person name="Webb A."/>
        </authorList>
    </citation>
    <scope>NUCLEOTIDE SEQUENCE</scope>
    <source>
        <strain evidence="2">Hp1</strain>
    </source>
</reference>
<feature type="region of interest" description="Disordered" evidence="1">
    <location>
        <begin position="242"/>
        <end position="261"/>
    </location>
</feature>
<dbReference type="AlphaFoldDB" id="A0AAV0T1U7"/>
<feature type="compositionally biased region" description="Polar residues" evidence="1">
    <location>
        <begin position="404"/>
        <end position="413"/>
    </location>
</feature>
<feature type="compositionally biased region" description="Acidic residues" evidence="1">
    <location>
        <begin position="223"/>
        <end position="236"/>
    </location>
</feature>
<accession>A0AAV0T1U7</accession>